<sequence length="86" mass="9309">MEVEMGAHATNSLLKLRIFAEKLGESITLSLETDTTGAKEVTFQSNLEPLLYQAHKFGINESESQLCKSSSMLVAYSIGVQVTNGA</sequence>
<dbReference type="Proteomes" id="UP000824120">
    <property type="component" value="Chromosome 5"/>
</dbReference>
<keyword evidence="2" id="KW-1185">Reference proteome</keyword>
<name>A0A9J5YZ35_SOLCO</name>
<evidence type="ECO:0000313" key="2">
    <source>
        <dbReference type="Proteomes" id="UP000824120"/>
    </source>
</evidence>
<gene>
    <name evidence="1" type="ORF">H5410_025848</name>
</gene>
<comment type="caution">
    <text evidence="1">The sequence shown here is derived from an EMBL/GenBank/DDBJ whole genome shotgun (WGS) entry which is preliminary data.</text>
</comment>
<dbReference type="AlphaFoldDB" id="A0A9J5YZ35"/>
<organism evidence="1 2">
    <name type="scientific">Solanum commersonii</name>
    <name type="common">Commerson's wild potato</name>
    <name type="synonym">Commerson's nightshade</name>
    <dbReference type="NCBI Taxonomy" id="4109"/>
    <lineage>
        <taxon>Eukaryota</taxon>
        <taxon>Viridiplantae</taxon>
        <taxon>Streptophyta</taxon>
        <taxon>Embryophyta</taxon>
        <taxon>Tracheophyta</taxon>
        <taxon>Spermatophyta</taxon>
        <taxon>Magnoliopsida</taxon>
        <taxon>eudicotyledons</taxon>
        <taxon>Gunneridae</taxon>
        <taxon>Pentapetalae</taxon>
        <taxon>asterids</taxon>
        <taxon>lamiids</taxon>
        <taxon>Solanales</taxon>
        <taxon>Solanaceae</taxon>
        <taxon>Solanoideae</taxon>
        <taxon>Solaneae</taxon>
        <taxon>Solanum</taxon>
    </lineage>
</organism>
<proteinExistence type="predicted"/>
<reference evidence="1 2" key="1">
    <citation type="submission" date="2020-09" db="EMBL/GenBank/DDBJ databases">
        <title>De no assembly of potato wild relative species, Solanum commersonii.</title>
        <authorList>
            <person name="Cho K."/>
        </authorList>
    </citation>
    <scope>NUCLEOTIDE SEQUENCE [LARGE SCALE GENOMIC DNA]</scope>
    <source>
        <strain evidence="1">LZ3.2</strain>
        <tissue evidence="1">Leaf</tissue>
    </source>
</reference>
<accession>A0A9J5YZ35</accession>
<dbReference type="EMBL" id="JACXVP010000005">
    <property type="protein sequence ID" value="KAG5604356.1"/>
    <property type="molecule type" value="Genomic_DNA"/>
</dbReference>
<protein>
    <submittedName>
        <fullName evidence="1">Uncharacterized protein</fullName>
    </submittedName>
</protein>
<evidence type="ECO:0000313" key="1">
    <source>
        <dbReference type="EMBL" id="KAG5604356.1"/>
    </source>
</evidence>